<evidence type="ECO:0000313" key="2">
    <source>
        <dbReference type="EMBL" id="SFC24113.1"/>
    </source>
</evidence>
<reference evidence="3" key="1">
    <citation type="submission" date="2016-10" db="EMBL/GenBank/DDBJ databases">
        <authorList>
            <person name="Varghese N."/>
            <person name="Submissions S."/>
        </authorList>
    </citation>
    <scope>NUCLEOTIDE SEQUENCE [LARGE SCALE GENOMIC DNA]</scope>
    <source>
        <strain evidence="3">DSM 24499</strain>
    </source>
</reference>
<dbReference type="OrthoDB" id="1488700at2"/>
<dbReference type="EMBL" id="FOKV01000003">
    <property type="protein sequence ID" value="SFC24113.1"/>
    <property type="molecule type" value="Genomic_DNA"/>
</dbReference>
<dbReference type="AlphaFoldDB" id="A0A1I1HRS3"/>
<dbReference type="STRING" id="1334022.SAMN04487907_10373"/>
<keyword evidence="1" id="KW-0732">Signal</keyword>
<dbReference type="RefSeq" id="WP_092541698.1">
    <property type="nucleotide sequence ID" value="NZ_FOKV01000003.1"/>
</dbReference>
<evidence type="ECO:0000256" key="1">
    <source>
        <dbReference type="SAM" id="SignalP"/>
    </source>
</evidence>
<protein>
    <submittedName>
        <fullName evidence="2">Uncharacterized protein</fullName>
    </submittedName>
</protein>
<gene>
    <name evidence="2" type="ORF">SAMN04487907_10373</name>
</gene>
<proteinExistence type="predicted"/>
<evidence type="ECO:0000313" key="3">
    <source>
        <dbReference type="Proteomes" id="UP000199438"/>
    </source>
</evidence>
<keyword evidence="3" id="KW-1185">Reference proteome</keyword>
<accession>A0A1I1HRS3</accession>
<feature type="signal peptide" evidence="1">
    <location>
        <begin position="1"/>
        <end position="19"/>
    </location>
</feature>
<name>A0A1I1HRS3_9FLAO</name>
<sequence>MKTFISILSIFYFSLLVNAQVGINTANPKATLDIVSSDPDDPSNIDGILIPRISKFPSEDPTDEQNGMMVYLDHDIDDFSQGFYFWNAEESSWLPIEGNSSEANFYEIDTENSPQNIESAIYRDGNIGIGTDDIESKIQVEVDENDDDTQKGLEIDNQNSETNTRTTYGIENTNRSSTNGTKYGIKNNVNGTGSGIHYGIFNETFQSTGTNDIYGFFNRVGRTYGARSDNFGMYSEIGSSTAQGNIYAIYGFAEGNSTANVFAGYFAGRLGIGLNPSTEYIFPSERGIEDMVLSLGENGLMRWRPTTYFPYVSSTSSTGTFTIEDHLGSLRINNNLSSVQVPDASENRGRTIILVCWSTTSDKPLSFVNGDDLFDVTTNSTVSNIESGTVLTILSAGNRWLVINKYKE</sequence>
<organism evidence="2 3">
    <name type="scientific">Zunongwangia mangrovi</name>
    <dbReference type="NCBI Taxonomy" id="1334022"/>
    <lineage>
        <taxon>Bacteria</taxon>
        <taxon>Pseudomonadati</taxon>
        <taxon>Bacteroidota</taxon>
        <taxon>Flavobacteriia</taxon>
        <taxon>Flavobacteriales</taxon>
        <taxon>Flavobacteriaceae</taxon>
        <taxon>Zunongwangia</taxon>
    </lineage>
</organism>
<feature type="chain" id="PRO_5011749974" evidence="1">
    <location>
        <begin position="20"/>
        <end position="408"/>
    </location>
</feature>
<dbReference type="Proteomes" id="UP000199438">
    <property type="component" value="Unassembled WGS sequence"/>
</dbReference>